<proteinExistence type="predicted"/>
<evidence type="ECO:0000259" key="3">
    <source>
        <dbReference type="Pfam" id="PF01467"/>
    </source>
</evidence>
<keyword evidence="1" id="KW-0808">Transferase</keyword>
<name>A0A0F9GW15_9ZZZZ</name>
<accession>A0A0F9GW15</accession>
<sequence>MKNLEKELQKKWLEPHLLGKKIRSLREKNKTIATLNGSFDLMHSGHLRIIYEASIQADILIVALNTDSSIQRYKSKKRPIIELKYLVTRENSEDMDKFKTFASELGADRVVFKTLQVSLIEKLENGSSLLNEKFLPGNMQLTRYRKNKNGMIETDINWFMRNRCFRVYYSFQIDWQGNVLPCCFDKDSDYIMGNVYRGTIS</sequence>
<dbReference type="EMBL" id="LAZR01016782">
    <property type="protein sequence ID" value="KKM03035.1"/>
    <property type="molecule type" value="Genomic_DNA"/>
</dbReference>
<evidence type="ECO:0000313" key="5">
    <source>
        <dbReference type="EMBL" id="KKM03035.1"/>
    </source>
</evidence>
<dbReference type="AlphaFoldDB" id="A0A0F9GW15"/>
<organism evidence="5">
    <name type="scientific">marine sediment metagenome</name>
    <dbReference type="NCBI Taxonomy" id="412755"/>
    <lineage>
        <taxon>unclassified sequences</taxon>
        <taxon>metagenomes</taxon>
        <taxon>ecological metagenomes</taxon>
    </lineage>
</organism>
<dbReference type="PANTHER" id="PTHR43793:SF1">
    <property type="entry name" value="FAD SYNTHASE"/>
    <property type="match status" value="1"/>
</dbReference>
<dbReference type="InterPro" id="IPR014729">
    <property type="entry name" value="Rossmann-like_a/b/a_fold"/>
</dbReference>
<dbReference type="Gene3D" id="3.40.50.620">
    <property type="entry name" value="HUPs"/>
    <property type="match status" value="1"/>
</dbReference>
<dbReference type="InterPro" id="IPR004821">
    <property type="entry name" value="Cyt_trans-like"/>
</dbReference>
<evidence type="ECO:0000256" key="1">
    <source>
        <dbReference type="ARBA" id="ARBA00022679"/>
    </source>
</evidence>
<dbReference type="GO" id="GO:0016779">
    <property type="term" value="F:nucleotidyltransferase activity"/>
    <property type="evidence" value="ECO:0007669"/>
    <property type="project" value="UniProtKB-KW"/>
</dbReference>
<feature type="domain" description="4Fe4S-binding SPASM" evidence="4">
    <location>
        <begin position="164"/>
        <end position="199"/>
    </location>
</feature>
<gene>
    <name evidence="5" type="ORF">LCGC14_1778470</name>
</gene>
<comment type="caution">
    <text evidence="5">The sequence shown here is derived from an EMBL/GenBank/DDBJ whole genome shotgun (WGS) entry which is preliminary data.</text>
</comment>
<feature type="non-terminal residue" evidence="5">
    <location>
        <position position="201"/>
    </location>
</feature>
<reference evidence="5" key="1">
    <citation type="journal article" date="2015" name="Nature">
        <title>Complex archaea that bridge the gap between prokaryotes and eukaryotes.</title>
        <authorList>
            <person name="Spang A."/>
            <person name="Saw J.H."/>
            <person name="Jorgensen S.L."/>
            <person name="Zaremba-Niedzwiedzka K."/>
            <person name="Martijn J."/>
            <person name="Lind A.E."/>
            <person name="van Eijk R."/>
            <person name="Schleper C."/>
            <person name="Guy L."/>
            <person name="Ettema T.J."/>
        </authorList>
    </citation>
    <scope>NUCLEOTIDE SEQUENCE</scope>
</reference>
<evidence type="ECO:0008006" key="6">
    <source>
        <dbReference type="Google" id="ProtNLM"/>
    </source>
</evidence>
<dbReference type="InterPro" id="IPR023885">
    <property type="entry name" value="4Fe4S-binding_SPASM_dom"/>
</dbReference>
<dbReference type="CDD" id="cd21109">
    <property type="entry name" value="SPASM"/>
    <property type="match status" value="1"/>
</dbReference>
<evidence type="ECO:0000256" key="2">
    <source>
        <dbReference type="ARBA" id="ARBA00022695"/>
    </source>
</evidence>
<keyword evidence="2" id="KW-0548">Nucleotidyltransferase</keyword>
<dbReference type="Pfam" id="PF01467">
    <property type="entry name" value="CTP_transf_like"/>
    <property type="match status" value="1"/>
</dbReference>
<dbReference type="PANTHER" id="PTHR43793">
    <property type="entry name" value="FAD SYNTHASE"/>
    <property type="match status" value="1"/>
</dbReference>
<feature type="domain" description="Cytidyltransferase-like" evidence="3">
    <location>
        <begin position="35"/>
        <end position="81"/>
    </location>
</feature>
<dbReference type="Pfam" id="PF13186">
    <property type="entry name" value="SPASM"/>
    <property type="match status" value="1"/>
</dbReference>
<dbReference type="InterPro" id="IPR050385">
    <property type="entry name" value="Archaeal_FAD_synthase"/>
</dbReference>
<protein>
    <recommendedName>
        <fullName evidence="6">Cytidyltransferase-like domain-containing protein</fullName>
    </recommendedName>
</protein>
<evidence type="ECO:0000259" key="4">
    <source>
        <dbReference type="Pfam" id="PF13186"/>
    </source>
</evidence>
<dbReference type="SUPFAM" id="SSF52374">
    <property type="entry name" value="Nucleotidylyl transferase"/>
    <property type="match status" value="1"/>
</dbReference>
<dbReference type="NCBIfam" id="TIGR00125">
    <property type="entry name" value="cyt_tran_rel"/>
    <property type="match status" value="1"/>
</dbReference>